<name>A0A834C5K6_ORYME</name>
<protein>
    <submittedName>
        <fullName evidence="1">Uncharacterized protein</fullName>
    </submittedName>
</protein>
<dbReference type="AlphaFoldDB" id="A0A834C5K6"/>
<organism evidence="1 2">
    <name type="scientific">Oryzias melastigma</name>
    <name type="common">Marine medaka</name>
    <dbReference type="NCBI Taxonomy" id="30732"/>
    <lineage>
        <taxon>Eukaryota</taxon>
        <taxon>Metazoa</taxon>
        <taxon>Chordata</taxon>
        <taxon>Craniata</taxon>
        <taxon>Vertebrata</taxon>
        <taxon>Euteleostomi</taxon>
        <taxon>Actinopterygii</taxon>
        <taxon>Neopterygii</taxon>
        <taxon>Teleostei</taxon>
        <taxon>Neoteleostei</taxon>
        <taxon>Acanthomorphata</taxon>
        <taxon>Ovalentaria</taxon>
        <taxon>Atherinomorphae</taxon>
        <taxon>Beloniformes</taxon>
        <taxon>Adrianichthyidae</taxon>
        <taxon>Oryziinae</taxon>
        <taxon>Oryzias</taxon>
    </lineage>
</organism>
<comment type="caution">
    <text evidence="1">The sequence shown here is derived from an EMBL/GenBank/DDBJ whole genome shotgun (WGS) entry which is preliminary data.</text>
</comment>
<dbReference type="Proteomes" id="UP000646548">
    <property type="component" value="Unassembled WGS sequence"/>
</dbReference>
<accession>A0A834C5K6</accession>
<gene>
    <name evidence="1" type="ORF">FQA47_010925</name>
</gene>
<reference evidence="1" key="1">
    <citation type="journal article" name="BMC Genomics">
        <title>Long-read sequencing and de novo genome assembly of marine medaka (Oryzias melastigma).</title>
        <authorList>
            <person name="Liang P."/>
            <person name="Saqib H.S.A."/>
            <person name="Ni X."/>
            <person name="Shen Y."/>
        </authorList>
    </citation>
    <scope>NUCLEOTIDE SEQUENCE</scope>
    <source>
        <strain evidence="1">Bigg-433</strain>
    </source>
</reference>
<evidence type="ECO:0000313" key="1">
    <source>
        <dbReference type="EMBL" id="KAF6720855.1"/>
    </source>
</evidence>
<evidence type="ECO:0000313" key="2">
    <source>
        <dbReference type="Proteomes" id="UP000646548"/>
    </source>
</evidence>
<dbReference type="EMBL" id="WKFB01000511">
    <property type="protein sequence ID" value="KAF6720855.1"/>
    <property type="molecule type" value="Genomic_DNA"/>
</dbReference>
<sequence length="175" mass="18413">MPRMDSAVAPQAKEAKIVGHRVNLDSGAKAVPIDASARIPLWAVIQSTVGVCVKRDTLETNVKRAVRMAVTVWTALSSAGVRTERSATMSAEPAHAHLDSRGHSVKKFARTAFTVLTVARCASAGMVPAATTSQEPACAPLAGQDHTAFWLVLQTGSEQTARVTVSVKMVVPATV</sequence>
<proteinExistence type="predicted"/>